<evidence type="ECO:0000259" key="1">
    <source>
        <dbReference type="Pfam" id="PF12367"/>
    </source>
</evidence>
<protein>
    <recommendedName>
        <fullName evidence="1">Pyruvate ferredoxin oxidoreductase beta subunit C-terminal domain-containing protein</fullName>
    </recommendedName>
</protein>
<name>X0VBV3_9ZZZZ</name>
<organism evidence="2">
    <name type="scientific">marine sediment metagenome</name>
    <dbReference type="NCBI Taxonomy" id="412755"/>
    <lineage>
        <taxon>unclassified sequences</taxon>
        <taxon>metagenomes</taxon>
        <taxon>ecological metagenomes</taxon>
    </lineage>
</organism>
<dbReference type="PANTHER" id="PTHR48084">
    <property type="entry name" value="2-OXOGLUTARATE OXIDOREDUCTASE SUBUNIT KORB-RELATED"/>
    <property type="match status" value="1"/>
</dbReference>
<dbReference type="InterPro" id="IPR032686">
    <property type="entry name" value="PFO_beta_C"/>
</dbReference>
<evidence type="ECO:0000313" key="2">
    <source>
        <dbReference type="EMBL" id="GAG15569.1"/>
    </source>
</evidence>
<comment type="caution">
    <text evidence="2">The sequence shown here is derived from an EMBL/GenBank/DDBJ whole genome shotgun (WGS) entry which is preliminary data.</text>
</comment>
<accession>X0VBV3</accession>
<feature type="non-terminal residue" evidence="2">
    <location>
        <position position="1"/>
    </location>
</feature>
<dbReference type="InterPro" id="IPR029061">
    <property type="entry name" value="THDP-binding"/>
</dbReference>
<dbReference type="PANTHER" id="PTHR48084:SF4">
    <property type="entry name" value="2-OXOGLUTARATE OXIDOREDUCTASE SUBUNIT KORB"/>
    <property type="match status" value="1"/>
</dbReference>
<feature type="domain" description="Pyruvate ferredoxin oxidoreductase beta subunit C-terminal" evidence="1">
    <location>
        <begin position="21"/>
        <end position="84"/>
    </location>
</feature>
<gene>
    <name evidence="2" type="ORF">S01H1_59781</name>
</gene>
<dbReference type="AlphaFoldDB" id="X0VBV3"/>
<dbReference type="SUPFAM" id="SSF52518">
    <property type="entry name" value="Thiamin diphosphate-binding fold (THDP-binding)"/>
    <property type="match status" value="1"/>
</dbReference>
<dbReference type="Pfam" id="PF12367">
    <property type="entry name" value="PFO_beta_C"/>
    <property type="match status" value="1"/>
</dbReference>
<sequence>EIIKKAIQHKGYALVDIFQPCVSFNKINTYDWFKEHTYYLDSRYDVTNRIEAFKKSIEQNKLPLGIFYINKNKKTFEQNLKTYKQNNNPLYQRKIKKDKIVKLINLNK</sequence>
<proteinExistence type="predicted"/>
<reference evidence="2" key="1">
    <citation type="journal article" date="2014" name="Front. Microbiol.">
        <title>High frequency of phylogenetically diverse reductive dehalogenase-homologous genes in deep subseafloor sedimentary metagenomes.</title>
        <authorList>
            <person name="Kawai M."/>
            <person name="Futagami T."/>
            <person name="Toyoda A."/>
            <person name="Takaki Y."/>
            <person name="Nishi S."/>
            <person name="Hori S."/>
            <person name="Arai W."/>
            <person name="Tsubouchi T."/>
            <person name="Morono Y."/>
            <person name="Uchiyama I."/>
            <person name="Ito T."/>
            <person name="Fujiyama A."/>
            <person name="Inagaki F."/>
            <person name="Takami H."/>
        </authorList>
    </citation>
    <scope>NUCLEOTIDE SEQUENCE</scope>
    <source>
        <strain evidence="2">Expedition CK06-06</strain>
    </source>
</reference>
<dbReference type="InterPro" id="IPR051457">
    <property type="entry name" value="2-oxoacid:Fd_oxidoreductase"/>
</dbReference>
<dbReference type="EMBL" id="BARS01039116">
    <property type="protein sequence ID" value="GAG15569.1"/>
    <property type="molecule type" value="Genomic_DNA"/>
</dbReference>